<feature type="region of interest" description="Disordered" evidence="1">
    <location>
        <begin position="291"/>
        <end position="321"/>
    </location>
</feature>
<keyword evidence="4" id="KW-1185">Reference proteome</keyword>
<dbReference type="EMBL" id="JABEZW010000005">
    <property type="protein sequence ID" value="MBA0766003.1"/>
    <property type="molecule type" value="Genomic_DNA"/>
</dbReference>
<proteinExistence type="predicted"/>
<dbReference type="Proteomes" id="UP000593568">
    <property type="component" value="Unassembled WGS sequence"/>
</dbReference>
<protein>
    <recommendedName>
        <fullName evidence="2">Retrotransposon gag domain-containing protein</fullName>
    </recommendedName>
</protein>
<feature type="compositionally biased region" description="Low complexity" evidence="1">
    <location>
        <begin position="298"/>
        <end position="311"/>
    </location>
</feature>
<comment type="caution">
    <text evidence="3">The sequence shown here is derived from an EMBL/GenBank/DDBJ whole genome shotgun (WGS) entry which is preliminary data.</text>
</comment>
<organism evidence="3 4">
    <name type="scientific">Gossypium trilobum</name>
    <dbReference type="NCBI Taxonomy" id="34281"/>
    <lineage>
        <taxon>Eukaryota</taxon>
        <taxon>Viridiplantae</taxon>
        <taxon>Streptophyta</taxon>
        <taxon>Embryophyta</taxon>
        <taxon>Tracheophyta</taxon>
        <taxon>Spermatophyta</taxon>
        <taxon>Magnoliopsida</taxon>
        <taxon>eudicotyledons</taxon>
        <taxon>Gunneridae</taxon>
        <taxon>Pentapetalae</taxon>
        <taxon>rosids</taxon>
        <taxon>malvids</taxon>
        <taxon>Malvales</taxon>
        <taxon>Malvaceae</taxon>
        <taxon>Malvoideae</taxon>
        <taxon>Gossypium</taxon>
    </lineage>
</organism>
<evidence type="ECO:0000313" key="3">
    <source>
        <dbReference type="EMBL" id="MBA0766003.1"/>
    </source>
</evidence>
<dbReference type="AlphaFoldDB" id="A0A7J9DZ03"/>
<sequence>MSKEEFEQRWARKSLRKMLPAVEECVGKLKESMDDAKESDNVLGENIEDLREQFRDFMTMCLTSQRDSVQELLDSQRRKLTERNDAPEAMVKALKEETIATTMALSTRIDELEGKLALCRASLEKGVLSATLSNEDVPKPKEFVRTRSACDVDNFLWRMKNYFPANGIVDDAIKIGTWQEFQCELNVQFYPEFIEEKVQAKLQRITQRGTVAEYVREFKELMLQVSDVIEKETLLAFQNRLKLWVRQEVEQIGVQKLSEAMTVVESMVKLGLGKDKLESFKSKERGVCEMNHKENVVDDNGNNDNSGNRKPQVGKKKPKRKRDKLKYFLCIGPHMLKKFLKKFALKEKPVGKALVLGSSAKGVEANEAENEKKLVECFLCHDLHRLRKCLKKPITEGNDEADKGPKKLASSKGKAEAKRAKRTGGKGNTTSELGESLEGLLPKEDVSLSSNFEGKVTMKIMKLGLREASELAESSTRLPPMGDVGGASDFKEKEVVHVGQLTRVNVKGPFRETVGKAKPSVVNQEDSVRVKRVWTNGGEFGRTDRLRPHGLRDKRSSPMTLAH</sequence>
<reference evidence="3 4" key="1">
    <citation type="journal article" date="2019" name="Genome Biol. Evol.">
        <title>Insights into the evolution of the New World diploid cottons (Gossypium, subgenus Houzingenia) based on genome sequencing.</title>
        <authorList>
            <person name="Grover C.E."/>
            <person name="Arick M.A. 2nd"/>
            <person name="Thrash A."/>
            <person name="Conover J.L."/>
            <person name="Sanders W.S."/>
            <person name="Peterson D.G."/>
            <person name="Frelichowski J.E."/>
            <person name="Scheffler J.A."/>
            <person name="Scheffler B.E."/>
            <person name="Wendel J.F."/>
        </authorList>
    </citation>
    <scope>NUCLEOTIDE SEQUENCE [LARGE SCALE GENOMIC DNA]</scope>
    <source>
        <strain evidence="3">8</strain>
        <tissue evidence="3">Leaf</tissue>
    </source>
</reference>
<feature type="domain" description="Retrotransposon gag" evidence="2">
    <location>
        <begin position="173"/>
        <end position="235"/>
    </location>
</feature>
<dbReference type="InterPro" id="IPR005162">
    <property type="entry name" value="Retrotrans_gag_dom"/>
</dbReference>
<evidence type="ECO:0000259" key="2">
    <source>
        <dbReference type="Pfam" id="PF03732"/>
    </source>
</evidence>
<evidence type="ECO:0000313" key="4">
    <source>
        <dbReference type="Proteomes" id="UP000593568"/>
    </source>
</evidence>
<dbReference type="Pfam" id="PF03732">
    <property type="entry name" value="Retrotrans_gag"/>
    <property type="match status" value="1"/>
</dbReference>
<feature type="region of interest" description="Disordered" evidence="1">
    <location>
        <begin position="395"/>
        <end position="438"/>
    </location>
</feature>
<feature type="region of interest" description="Disordered" evidence="1">
    <location>
        <begin position="538"/>
        <end position="563"/>
    </location>
</feature>
<accession>A0A7J9DZ03</accession>
<name>A0A7J9DZ03_9ROSI</name>
<evidence type="ECO:0000256" key="1">
    <source>
        <dbReference type="SAM" id="MobiDB-lite"/>
    </source>
</evidence>
<feature type="compositionally biased region" description="Basic and acidic residues" evidence="1">
    <location>
        <begin position="541"/>
        <end position="556"/>
    </location>
</feature>
<feature type="compositionally biased region" description="Basic residues" evidence="1">
    <location>
        <begin position="312"/>
        <end position="321"/>
    </location>
</feature>
<gene>
    <name evidence="3" type="ORF">Gotri_015095</name>
</gene>